<dbReference type="EMBL" id="VLKE01000001">
    <property type="protein sequence ID" value="TWH67693.1"/>
    <property type="molecule type" value="Genomic_DNA"/>
</dbReference>
<evidence type="ECO:0000259" key="3">
    <source>
        <dbReference type="PROSITE" id="PS51677"/>
    </source>
</evidence>
<dbReference type="InterPro" id="IPR002509">
    <property type="entry name" value="NODB_dom"/>
</dbReference>
<accession>A0A562IAH9</accession>
<feature type="compositionally biased region" description="Pro residues" evidence="1">
    <location>
        <begin position="42"/>
        <end position="58"/>
    </location>
</feature>
<organism evidence="4 5">
    <name type="scientific">Micromonospora olivasterospora</name>
    <dbReference type="NCBI Taxonomy" id="1880"/>
    <lineage>
        <taxon>Bacteria</taxon>
        <taxon>Bacillati</taxon>
        <taxon>Actinomycetota</taxon>
        <taxon>Actinomycetes</taxon>
        <taxon>Micromonosporales</taxon>
        <taxon>Micromonosporaceae</taxon>
        <taxon>Micromonospora</taxon>
    </lineage>
</organism>
<feature type="signal peptide" evidence="2">
    <location>
        <begin position="1"/>
        <end position="26"/>
    </location>
</feature>
<sequence length="273" mass="29461">MSARAVLAFGLSLVLFLAGCAERANAPRPEAAPASTGSAKPMPTPTPPATPKPTTSPKPKPKPTRTAPPRLRPLPTTLPAGLRRTTGSHAVALTFDDGPDPVWTPKILDQLKAAKAQATFCVIGTRARRYPQLVARIVREGHQLCNHSWQHDLNLGRRPVGEIKADLVRTNRAIQAAVPGAKVPFYRQPGGRWTPEVVAVARQLGMRPLHWAVDPQDWAKPTAPTIRQRVVKATRPGSIVLLHDGGGDRAATVAACANLIGELKRRYGLVRLR</sequence>
<dbReference type="InterPro" id="IPR011330">
    <property type="entry name" value="Glyco_hydro/deAcase_b/a-brl"/>
</dbReference>
<evidence type="ECO:0000256" key="1">
    <source>
        <dbReference type="SAM" id="MobiDB-lite"/>
    </source>
</evidence>
<protein>
    <submittedName>
        <fullName evidence="4">Peptidoglycan/xylan/chitin deacetylase (PgdA/CDA1 family)</fullName>
    </submittedName>
</protein>
<dbReference type="InterPro" id="IPR050248">
    <property type="entry name" value="Polysacc_deacetylase_ArnD"/>
</dbReference>
<dbReference type="RefSeq" id="WP_145774659.1">
    <property type="nucleotide sequence ID" value="NZ_BAAATQ010000024.1"/>
</dbReference>
<gene>
    <name evidence="4" type="ORF">JD77_02676</name>
</gene>
<feature type="chain" id="PRO_5022238874" evidence="2">
    <location>
        <begin position="27"/>
        <end position="273"/>
    </location>
</feature>
<name>A0A562IAH9_MICOL</name>
<evidence type="ECO:0000313" key="4">
    <source>
        <dbReference type="EMBL" id="TWH67693.1"/>
    </source>
</evidence>
<reference evidence="4 5" key="1">
    <citation type="submission" date="2019-07" db="EMBL/GenBank/DDBJ databases">
        <title>R&amp;d 2014.</title>
        <authorList>
            <person name="Klenk H.-P."/>
        </authorList>
    </citation>
    <scope>NUCLEOTIDE SEQUENCE [LARGE SCALE GENOMIC DNA]</scope>
    <source>
        <strain evidence="4 5">DSM 43868</strain>
    </source>
</reference>
<dbReference type="GO" id="GO:0016810">
    <property type="term" value="F:hydrolase activity, acting on carbon-nitrogen (but not peptide) bonds"/>
    <property type="evidence" value="ECO:0007669"/>
    <property type="project" value="InterPro"/>
</dbReference>
<evidence type="ECO:0000256" key="2">
    <source>
        <dbReference type="SAM" id="SignalP"/>
    </source>
</evidence>
<feature type="compositionally biased region" description="Low complexity" evidence="1">
    <location>
        <begin position="64"/>
        <end position="85"/>
    </location>
</feature>
<dbReference type="PROSITE" id="PS51257">
    <property type="entry name" value="PROKAR_LIPOPROTEIN"/>
    <property type="match status" value="1"/>
</dbReference>
<dbReference type="Gene3D" id="3.20.20.370">
    <property type="entry name" value="Glycoside hydrolase/deacetylase"/>
    <property type="match status" value="1"/>
</dbReference>
<comment type="caution">
    <text evidence="4">The sequence shown here is derived from an EMBL/GenBank/DDBJ whole genome shotgun (WGS) entry which is preliminary data.</text>
</comment>
<keyword evidence="5" id="KW-1185">Reference proteome</keyword>
<dbReference type="SUPFAM" id="SSF88713">
    <property type="entry name" value="Glycoside hydrolase/deacetylase"/>
    <property type="match status" value="1"/>
</dbReference>
<dbReference type="Proteomes" id="UP000319825">
    <property type="component" value="Unassembled WGS sequence"/>
</dbReference>
<feature type="domain" description="NodB homology" evidence="3">
    <location>
        <begin position="89"/>
        <end position="272"/>
    </location>
</feature>
<dbReference type="PROSITE" id="PS51677">
    <property type="entry name" value="NODB"/>
    <property type="match status" value="1"/>
</dbReference>
<dbReference type="Pfam" id="PF01522">
    <property type="entry name" value="Polysacc_deac_1"/>
    <property type="match status" value="1"/>
</dbReference>
<proteinExistence type="predicted"/>
<evidence type="ECO:0000313" key="5">
    <source>
        <dbReference type="Proteomes" id="UP000319825"/>
    </source>
</evidence>
<dbReference type="PANTHER" id="PTHR10587">
    <property type="entry name" value="GLYCOSYL TRANSFERASE-RELATED"/>
    <property type="match status" value="1"/>
</dbReference>
<dbReference type="AlphaFoldDB" id="A0A562IAH9"/>
<dbReference type="CDD" id="cd10917">
    <property type="entry name" value="CE4_NodB_like_6s_7s"/>
    <property type="match status" value="1"/>
</dbReference>
<dbReference type="OrthoDB" id="3864432at2"/>
<feature type="region of interest" description="Disordered" evidence="1">
    <location>
        <begin position="27"/>
        <end position="85"/>
    </location>
</feature>
<keyword evidence="2" id="KW-0732">Signal</keyword>
<dbReference type="GO" id="GO:0005975">
    <property type="term" value="P:carbohydrate metabolic process"/>
    <property type="evidence" value="ECO:0007669"/>
    <property type="project" value="InterPro"/>
</dbReference>